<feature type="compositionally biased region" description="Gly residues" evidence="2">
    <location>
        <begin position="344"/>
        <end position="362"/>
    </location>
</feature>
<keyword evidence="1" id="KW-0945">Host-virus interaction</keyword>
<reference evidence="4" key="1">
    <citation type="journal article" date="2021" name="Sci. Rep.">
        <title>Diploid genomic architecture of Nitzschia inconspicua, an elite biomass production diatom.</title>
        <authorList>
            <person name="Oliver A."/>
            <person name="Podell S."/>
            <person name="Pinowska A."/>
            <person name="Traller J.C."/>
            <person name="Smith S.R."/>
            <person name="McClure R."/>
            <person name="Beliaev A."/>
            <person name="Bohutskyi P."/>
            <person name="Hill E.A."/>
            <person name="Rabines A."/>
            <person name="Zheng H."/>
            <person name="Allen L.Z."/>
            <person name="Kuo A."/>
            <person name="Grigoriev I.V."/>
            <person name="Allen A.E."/>
            <person name="Hazlebeck D."/>
            <person name="Allen E.E."/>
        </authorList>
    </citation>
    <scope>NUCLEOTIDE SEQUENCE</scope>
    <source>
        <strain evidence="4">Hildebrandi</strain>
    </source>
</reference>
<keyword evidence="3" id="KW-0732">Signal</keyword>
<dbReference type="PANTHER" id="PTHR13037">
    <property type="entry name" value="FORMIN"/>
    <property type="match status" value="1"/>
</dbReference>
<feature type="compositionally biased region" description="Pro residues" evidence="2">
    <location>
        <begin position="507"/>
        <end position="530"/>
    </location>
</feature>
<dbReference type="EMBL" id="JAGRRH010000027">
    <property type="protein sequence ID" value="KAG7340213.1"/>
    <property type="molecule type" value="Genomic_DNA"/>
</dbReference>
<feature type="region of interest" description="Disordered" evidence="2">
    <location>
        <begin position="335"/>
        <end position="368"/>
    </location>
</feature>
<sequence>MKLYAVFVLAAKVTMAQDGSPLAAPGNPFPIPSGGGFGCYGVGGTFGACNCSPELCNPSACAAAQGTWTTGCTSCQCSTPSTTPNGPSPSPPSGEGGELTSGETETTGFGCFSLGSNTCSCDPSVCSNSTCQASGGLWNSNCATCQCETIVEASTSNVGYGCFGLPSAPTECDCSSEVCSLASCTAGGGLWTDRCTQCQCATEQYGCYNLTHDVCEEEEQAMWMVPFDRNDAMQRNLSEPIMNILYNHVGCYNSTTETCDILGGIWQGNDTGVPGTRMGCFLLEDQQCDCSIEMCNKTQCNSSDGMLWWSDCLNCQCSTFIEDANGENNIGGFNTDTGASASTGGDGSNPGDGNNAGGGNTGGIPVATPGVPFPIPSGGGFGCYGVGGTFGSCNCSPELCNPSACAAAQGTWTTGCTSCQCSTPSVPTTTPPGPSPNTPNGPSPSPPSGGGAPQPTANTGFGCYAIGGVRACNCSPQFCSTSSCEAAGGTWTDGCTSCRCPSTQPTNPTPTITPPGPSPSTPNGPSPSPPSGGGAPQPTANTGFGCYGISGVRACNCSPEYCGESACSTSGGTWTDGCTSCQCSSIQPPAPQPTPAPVNTPQPTSPMNAPTPTVVTGFGCYGIGGGRSCNCSPEYCGESACSTSGGTWTDGCTSCQCSSIQPPAPQPTPAPVNTPQPTSPMNAPTPTVVTGFGCYGIGGGRSCNCSPEYCGESACSTSGGTWTDGCTSCQCSSIQPPAPQPTPAPVNTPQPTSPMNAPTPTVVTGFGCYGIGGGRSCNCSPEYCGDSACSTSGGTWTDGCTSCQCSSIQPPAPQPTPAPVNTPQPTSPMNAPTPTVVTGFGCYGIGGGRSCNCSPEYCGESACSTSGGTWTDGCTSCQCSSIQPPAPQPTPAPVNTPQPTSPMNAPTPTVVTGFGCYGIGGGRSCNCSPEYCGDSACSTSGGTWTDGCTSCQCSSIQPPAPQPTPAPVNTPQPTSPMNAPTPTVVTGFGCYGIGGGRSCNCSPEYCGESACSTSGGTWTDGCTSCQCT</sequence>
<accession>A0A9K3PA86</accession>
<evidence type="ECO:0000313" key="5">
    <source>
        <dbReference type="Proteomes" id="UP000693970"/>
    </source>
</evidence>
<proteinExistence type="predicted"/>
<dbReference type="AlphaFoldDB" id="A0A9K3PA86"/>
<protein>
    <submittedName>
        <fullName evidence="4">Uncharacterized protein</fullName>
    </submittedName>
</protein>
<evidence type="ECO:0000256" key="1">
    <source>
        <dbReference type="ARBA" id="ARBA00022581"/>
    </source>
</evidence>
<keyword evidence="5" id="KW-1185">Reference proteome</keyword>
<evidence type="ECO:0000256" key="3">
    <source>
        <dbReference type="SAM" id="SignalP"/>
    </source>
</evidence>
<name>A0A9K3PA86_9STRA</name>
<evidence type="ECO:0000256" key="2">
    <source>
        <dbReference type="SAM" id="MobiDB-lite"/>
    </source>
</evidence>
<dbReference type="PANTHER" id="PTHR13037:SF24">
    <property type="entry name" value="POLYCOMB PROTEIN PCL-RELATED"/>
    <property type="match status" value="1"/>
</dbReference>
<dbReference type="Proteomes" id="UP000693970">
    <property type="component" value="Unassembled WGS sequence"/>
</dbReference>
<feature type="region of interest" description="Disordered" evidence="2">
    <location>
        <begin position="427"/>
        <end position="454"/>
    </location>
</feature>
<feature type="signal peptide" evidence="3">
    <location>
        <begin position="1"/>
        <end position="16"/>
    </location>
</feature>
<gene>
    <name evidence="4" type="ORF">IV203_023756</name>
</gene>
<reference evidence="4" key="2">
    <citation type="submission" date="2021-04" db="EMBL/GenBank/DDBJ databases">
        <authorList>
            <person name="Podell S."/>
        </authorList>
    </citation>
    <scope>NUCLEOTIDE SEQUENCE</scope>
    <source>
        <strain evidence="4">Hildebrandi</strain>
    </source>
</reference>
<organism evidence="4 5">
    <name type="scientific">Nitzschia inconspicua</name>
    <dbReference type="NCBI Taxonomy" id="303405"/>
    <lineage>
        <taxon>Eukaryota</taxon>
        <taxon>Sar</taxon>
        <taxon>Stramenopiles</taxon>
        <taxon>Ochrophyta</taxon>
        <taxon>Bacillariophyta</taxon>
        <taxon>Bacillariophyceae</taxon>
        <taxon>Bacillariophycidae</taxon>
        <taxon>Bacillariales</taxon>
        <taxon>Bacillariaceae</taxon>
        <taxon>Nitzschia</taxon>
    </lineage>
</organism>
<feature type="chain" id="PRO_5039954162" evidence="3">
    <location>
        <begin position="17"/>
        <end position="1028"/>
    </location>
</feature>
<evidence type="ECO:0000313" key="4">
    <source>
        <dbReference type="EMBL" id="KAG7340213.1"/>
    </source>
</evidence>
<feature type="compositionally biased region" description="Pro residues" evidence="2">
    <location>
        <begin position="429"/>
        <end position="447"/>
    </location>
</feature>
<comment type="caution">
    <text evidence="4">The sequence shown here is derived from an EMBL/GenBank/DDBJ whole genome shotgun (WGS) entry which is preliminary data.</text>
</comment>
<feature type="region of interest" description="Disordered" evidence="2">
    <location>
        <begin position="507"/>
        <end position="537"/>
    </location>
</feature>
<feature type="region of interest" description="Disordered" evidence="2">
    <location>
        <begin position="80"/>
        <end position="103"/>
    </location>
</feature>